<dbReference type="AlphaFoldDB" id="J6F657"/>
<evidence type="ECO:0000256" key="4">
    <source>
        <dbReference type="ARBA" id="ARBA00023242"/>
    </source>
</evidence>
<dbReference type="GO" id="GO:0005634">
    <property type="term" value="C:nucleus"/>
    <property type="evidence" value="ECO:0007669"/>
    <property type="project" value="UniProtKB-SubCell"/>
</dbReference>
<dbReference type="KEGG" id="tasa:A1Q1_03651"/>
<feature type="region of interest" description="Disordered" evidence="5">
    <location>
        <begin position="1"/>
        <end position="26"/>
    </location>
</feature>
<name>J6F657_TRIAS</name>
<dbReference type="Pfam" id="PF05997">
    <property type="entry name" value="Nop52"/>
    <property type="match status" value="1"/>
</dbReference>
<dbReference type="PANTHER" id="PTHR13026">
    <property type="entry name" value="NNP-1 PROTEIN NOVEL NUCLEAR PROTEIN 1 NOP52"/>
    <property type="match status" value="1"/>
</dbReference>
<dbReference type="OrthoDB" id="2019504at2759"/>
<evidence type="ECO:0000256" key="5">
    <source>
        <dbReference type="SAM" id="MobiDB-lite"/>
    </source>
</evidence>
<evidence type="ECO:0000313" key="6">
    <source>
        <dbReference type="EMBL" id="EJT52519.1"/>
    </source>
</evidence>
<sequence length="314" mass="35252">MAPSRKMKGKARAEPKTEAALPLGKQLSHTDKAVRDQAVRNLTAFLSRGGQGEDDEEGPSGYTRLSETEMAKLWKGLFYFQQALAQDLANLLLLINPAGGDAARLDAALAFLEGFWTALVREWSGIDRLRIDKYYMLIRRYVNATFRLLQREGWNADAVSKVNSILTAVRGPMSWREKSVPTSLATHLADVYLDELEKEEPVPLVSVLEPFAQLAANTRTPTVHTRLMSMVFSPILAALKDEEDEDERPAKRARADAQEFENIVENIEVNGEKADKDEAREAVLRAMFKEAAKEDAVESNRRKIYTVVREEGDE</sequence>
<dbReference type="RefSeq" id="XP_014183740.1">
    <property type="nucleotide sequence ID" value="XM_014328265.1"/>
</dbReference>
<reference evidence="6 7" key="1">
    <citation type="journal article" date="2012" name="Eukaryot. Cell">
        <title>Draft genome sequence of CBS 2479, the standard type strain of Trichosporon asahii.</title>
        <authorList>
            <person name="Yang R.Y."/>
            <person name="Li H.T."/>
            <person name="Zhu H."/>
            <person name="Zhou G.P."/>
            <person name="Wang M."/>
            <person name="Wang L."/>
        </authorList>
    </citation>
    <scope>NUCLEOTIDE SEQUENCE [LARGE SCALE GENOMIC DNA]</scope>
    <source>
        <strain evidence="7">ATCC 90039 / CBS 2479 / JCM 2466 / KCTC 7840 / NCYC 2677 / UAMH 7654</strain>
    </source>
</reference>
<dbReference type="GO" id="GO:0006364">
    <property type="term" value="P:rRNA processing"/>
    <property type="evidence" value="ECO:0007669"/>
    <property type="project" value="UniProtKB-KW"/>
</dbReference>
<proteinExistence type="inferred from homology"/>
<comment type="subcellular location">
    <subcellularLocation>
        <location evidence="1">Nucleus</location>
    </subcellularLocation>
</comment>
<dbReference type="VEuPathDB" id="FungiDB:A1Q1_03651"/>
<feature type="compositionally biased region" description="Basic residues" evidence="5">
    <location>
        <begin position="1"/>
        <end position="10"/>
    </location>
</feature>
<keyword evidence="4" id="KW-0539">Nucleus</keyword>
<keyword evidence="3" id="KW-0698">rRNA processing</keyword>
<gene>
    <name evidence="6" type="ORF">A1Q1_03651</name>
</gene>
<dbReference type="HOGENOM" id="CLU_022876_1_0_1"/>
<accession>J6F657</accession>
<dbReference type="GO" id="GO:0030688">
    <property type="term" value="C:preribosome, small subunit precursor"/>
    <property type="evidence" value="ECO:0007669"/>
    <property type="project" value="InterPro"/>
</dbReference>
<dbReference type="InterPro" id="IPR010301">
    <property type="entry name" value="RRP1"/>
</dbReference>
<evidence type="ECO:0000256" key="3">
    <source>
        <dbReference type="ARBA" id="ARBA00022552"/>
    </source>
</evidence>
<dbReference type="EMBL" id="ALBS01000023">
    <property type="protein sequence ID" value="EJT52519.1"/>
    <property type="molecule type" value="Genomic_DNA"/>
</dbReference>
<dbReference type="PANTHER" id="PTHR13026:SF0">
    <property type="entry name" value="RIBOSOMAL RNA PROCESSING 1B"/>
    <property type="match status" value="1"/>
</dbReference>
<dbReference type="Proteomes" id="UP000002748">
    <property type="component" value="Unassembled WGS sequence"/>
</dbReference>
<comment type="similarity">
    <text evidence="2">Belongs to the RRP1 family.</text>
</comment>
<protein>
    <submittedName>
        <fullName evidence="6">rRNA processing-related protein</fullName>
    </submittedName>
</protein>
<evidence type="ECO:0000313" key="7">
    <source>
        <dbReference type="Proteomes" id="UP000002748"/>
    </source>
</evidence>
<dbReference type="GeneID" id="25987164"/>
<evidence type="ECO:0000256" key="1">
    <source>
        <dbReference type="ARBA" id="ARBA00004123"/>
    </source>
</evidence>
<evidence type="ECO:0000256" key="2">
    <source>
        <dbReference type="ARBA" id="ARBA00006374"/>
    </source>
</evidence>
<organism evidence="6 7">
    <name type="scientific">Trichosporon asahii var. asahii (strain ATCC 90039 / CBS 2479 / JCM 2466 / KCTC 7840 / NBRC 103889/ NCYC 2677 / UAMH 7654)</name>
    <name type="common">Yeast</name>
    <dbReference type="NCBI Taxonomy" id="1186058"/>
    <lineage>
        <taxon>Eukaryota</taxon>
        <taxon>Fungi</taxon>
        <taxon>Dikarya</taxon>
        <taxon>Basidiomycota</taxon>
        <taxon>Agaricomycotina</taxon>
        <taxon>Tremellomycetes</taxon>
        <taxon>Trichosporonales</taxon>
        <taxon>Trichosporonaceae</taxon>
        <taxon>Trichosporon</taxon>
    </lineage>
</organism>
<comment type="caution">
    <text evidence="6">The sequence shown here is derived from an EMBL/GenBank/DDBJ whole genome shotgun (WGS) entry which is preliminary data.</text>
</comment>